<comment type="caution">
    <text evidence="9">The sequence shown here is derived from an EMBL/GenBank/DDBJ whole genome shotgun (WGS) entry which is preliminary data.</text>
</comment>
<keyword evidence="4 6" id="KW-0720">Serine protease</keyword>
<dbReference type="InterPro" id="IPR023827">
    <property type="entry name" value="Peptidase_S8_Asp-AS"/>
</dbReference>
<evidence type="ECO:0000256" key="3">
    <source>
        <dbReference type="ARBA" id="ARBA00022801"/>
    </source>
</evidence>
<dbReference type="InterPro" id="IPR015500">
    <property type="entry name" value="Peptidase_S8_subtilisin-rel"/>
</dbReference>
<dbReference type="Gene3D" id="2.60.40.10">
    <property type="entry name" value="Immunoglobulins"/>
    <property type="match status" value="2"/>
</dbReference>
<feature type="active site" description="Charge relay system" evidence="5 6">
    <location>
        <position position="139"/>
    </location>
</feature>
<dbReference type="AlphaFoldDB" id="A0A1G2BGH8"/>
<protein>
    <recommendedName>
        <fullName evidence="8">Fibronectin type-III domain-containing protein</fullName>
    </recommendedName>
</protein>
<proteinExistence type="inferred from homology"/>
<dbReference type="Gene3D" id="3.40.50.200">
    <property type="entry name" value="Peptidase S8/S53 domain"/>
    <property type="match status" value="1"/>
</dbReference>
<dbReference type="SUPFAM" id="SSF69318">
    <property type="entry name" value="Integrin alpha N-terminal domain"/>
    <property type="match status" value="1"/>
</dbReference>
<dbReference type="PANTHER" id="PTHR43399:SF4">
    <property type="entry name" value="CELL WALL-ASSOCIATED PROTEASE"/>
    <property type="match status" value="1"/>
</dbReference>
<dbReference type="PROSITE" id="PS00138">
    <property type="entry name" value="SUBTILASE_SER"/>
    <property type="match status" value="1"/>
</dbReference>
<dbReference type="InterPro" id="IPR034204">
    <property type="entry name" value="PfSUB1-like_cat_dom"/>
</dbReference>
<keyword evidence="3 6" id="KW-0378">Hydrolase</keyword>
<dbReference type="SUPFAM" id="SSF49265">
    <property type="entry name" value="Fibronectin type III"/>
    <property type="match status" value="1"/>
</dbReference>
<dbReference type="GO" id="GO:0004252">
    <property type="term" value="F:serine-type endopeptidase activity"/>
    <property type="evidence" value="ECO:0007669"/>
    <property type="project" value="UniProtKB-UniRule"/>
</dbReference>
<evidence type="ECO:0000313" key="10">
    <source>
        <dbReference type="Proteomes" id="UP000176420"/>
    </source>
</evidence>
<dbReference type="InterPro" id="IPR036116">
    <property type="entry name" value="FN3_sf"/>
</dbReference>
<feature type="domain" description="Fibronectin type-III" evidence="8">
    <location>
        <begin position="548"/>
        <end position="645"/>
    </location>
</feature>
<dbReference type="InterPro" id="IPR022398">
    <property type="entry name" value="Peptidase_S8_His-AS"/>
</dbReference>
<dbReference type="PROSITE" id="PS51892">
    <property type="entry name" value="SUBTILASE"/>
    <property type="match status" value="1"/>
</dbReference>
<evidence type="ECO:0000256" key="7">
    <source>
        <dbReference type="RuleBase" id="RU003355"/>
    </source>
</evidence>
<dbReference type="Pfam" id="PF00082">
    <property type="entry name" value="Peptidase_S8"/>
    <property type="match status" value="1"/>
</dbReference>
<accession>A0A1G2BGH8</accession>
<evidence type="ECO:0000259" key="8">
    <source>
        <dbReference type="PROSITE" id="PS50853"/>
    </source>
</evidence>
<dbReference type="PANTHER" id="PTHR43399">
    <property type="entry name" value="SUBTILISIN-RELATED"/>
    <property type="match status" value="1"/>
</dbReference>
<dbReference type="PROSITE" id="PS00137">
    <property type="entry name" value="SUBTILASE_HIS"/>
    <property type="match status" value="1"/>
</dbReference>
<gene>
    <name evidence="9" type="ORF">A2319_04330</name>
</gene>
<dbReference type="GO" id="GO:0006508">
    <property type="term" value="P:proteolysis"/>
    <property type="evidence" value="ECO:0007669"/>
    <property type="project" value="UniProtKB-KW"/>
</dbReference>
<evidence type="ECO:0000256" key="1">
    <source>
        <dbReference type="ARBA" id="ARBA00011073"/>
    </source>
</evidence>
<evidence type="ECO:0000256" key="4">
    <source>
        <dbReference type="ARBA" id="ARBA00022825"/>
    </source>
</evidence>
<dbReference type="SUPFAM" id="SSF52743">
    <property type="entry name" value="Subtilisin-like"/>
    <property type="match status" value="1"/>
</dbReference>
<name>A0A1G2BGH8_9BACT</name>
<dbReference type="InterPro" id="IPR013783">
    <property type="entry name" value="Ig-like_fold"/>
</dbReference>
<feature type="active site" description="Charge relay system" evidence="5 6">
    <location>
        <position position="209"/>
    </location>
</feature>
<dbReference type="InterPro" id="IPR036852">
    <property type="entry name" value="Peptidase_S8/S53_dom_sf"/>
</dbReference>
<keyword evidence="2 6" id="KW-0645">Protease</keyword>
<dbReference type="Proteomes" id="UP000176420">
    <property type="component" value="Unassembled WGS sequence"/>
</dbReference>
<dbReference type="InterPro" id="IPR003961">
    <property type="entry name" value="FN3_dom"/>
</dbReference>
<organism evidence="9 10">
    <name type="scientific">Candidatus Kerfeldbacteria bacterium RIFOXYB2_FULL_38_14</name>
    <dbReference type="NCBI Taxonomy" id="1798547"/>
    <lineage>
        <taxon>Bacteria</taxon>
        <taxon>Candidatus Kerfeldiibacteriota</taxon>
    </lineage>
</organism>
<dbReference type="CDD" id="cd07473">
    <property type="entry name" value="Peptidases_S8_Subtilisin_like"/>
    <property type="match status" value="1"/>
</dbReference>
<dbReference type="InterPro" id="IPR028994">
    <property type="entry name" value="Integrin_alpha_N"/>
</dbReference>
<dbReference type="InterPro" id="IPR000209">
    <property type="entry name" value="Peptidase_S8/S53_dom"/>
</dbReference>
<dbReference type="PROSITE" id="PS00136">
    <property type="entry name" value="SUBTILASE_ASP"/>
    <property type="match status" value="1"/>
</dbReference>
<sequence length="944" mass="100948">MVAFLALSTTKVDAENVIQPEYADNSLIVEYQANLLPYLLSNIYNFGIASQATTFKDNTFVEVKINPGQDLTEIMNNLAQTFGVKSVERNQIRHITTLPDDPKITQQWHLGESEDGGISAASAWDTQTGSPEIVVAVIDTGVDTDHPDLADNMWVNSGEIADNDVDDDDNGYIDDVNGYDFVDDNGDPNPGPDGLNNDNYAGIDTGVTHGTHVAGIIAGRGNNAVGGSGVAWTVSVMAIQVLDDEGAGTDQDIANGIAYAVDNGANIIHMSLGGYGSTNVLSAGVNYALDRGVSVVAAAGNDGVSIELNPFYPACYTDVIGVGSTGETNEASSFSNFGEDCVDVSAPGESIYSTLYTNDSTHNFTTDYGKMSGTSMAAPVVSGIFALLLSTDPTLTIAQLHDILVATTDDVSLSASYGTGRVNASAALAGMSIAQNPPAPTIAAYDNSDQQITYENNARSADQTPYFSWDEPQDSDGIAGYYVYFGTVKNTNPQSAGEFQTGTAFSPDLDSADFFGNESTYYLYVSSVDNENNVSTTPASFIYILDTVIKTPKQVILTDAKQGIKIKWNKVPNEHVVNYKILRKEINLQKDNNFVLKATVKSTKNVYVDKKVDPGISYQYKVKAIDDLQNNSYSQVKKIKFIPPENIVMVPGQGGTALVRIYNPLAHQFTAIWQAYAKEDANGINVAAGNLNQDGRAEVVTAPVQGMPLVKVFNNAGVLLSSFYAYESNFTKGVRLTIGDFNGDNKKEIATLPGPGRPGELKIFSLKGKLQKSFLAFSATAGGFLTAADINRDGADELLVSTPTVNNFVTAYRQNGKAIAGFSGNGAVSPGVVLGSWEYNQKDQDNIITIPFLGSALVHRLQYKKGAFQEIGASFYGFISSYQGGAVVAGCHLKNKQDDYFVLGSQGNRQASVNIYSPTGKTLQETVFPFGGTEVPVNIACGWF</sequence>
<evidence type="ECO:0000256" key="2">
    <source>
        <dbReference type="ARBA" id="ARBA00022670"/>
    </source>
</evidence>
<dbReference type="PROSITE" id="PS50853">
    <property type="entry name" value="FN3"/>
    <property type="match status" value="1"/>
</dbReference>
<feature type="active site" description="Charge relay system" evidence="5 6">
    <location>
        <position position="375"/>
    </location>
</feature>
<evidence type="ECO:0000256" key="5">
    <source>
        <dbReference type="PIRSR" id="PIRSR615500-1"/>
    </source>
</evidence>
<dbReference type="InterPro" id="IPR051048">
    <property type="entry name" value="Peptidase_S8/S53_subtilisin"/>
</dbReference>
<dbReference type="PRINTS" id="PR00723">
    <property type="entry name" value="SUBTILISIN"/>
</dbReference>
<reference evidence="9 10" key="1">
    <citation type="journal article" date="2016" name="Nat. Commun.">
        <title>Thousands of microbial genomes shed light on interconnected biogeochemical processes in an aquifer system.</title>
        <authorList>
            <person name="Anantharaman K."/>
            <person name="Brown C.T."/>
            <person name="Hug L.A."/>
            <person name="Sharon I."/>
            <person name="Castelle C.J."/>
            <person name="Probst A.J."/>
            <person name="Thomas B.C."/>
            <person name="Singh A."/>
            <person name="Wilkins M.J."/>
            <person name="Karaoz U."/>
            <person name="Brodie E.L."/>
            <person name="Williams K.H."/>
            <person name="Hubbard S.S."/>
            <person name="Banfield J.F."/>
        </authorList>
    </citation>
    <scope>NUCLEOTIDE SEQUENCE [LARGE SCALE GENOMIC DNA]</scope>
</reference>
<evidence type="ECO:0000313" key="9">
    <source>
        <dbReference type="EMBL" id="OGY87649.1"/>
    </source>
</evidence>
<dbReference type="InterPro" id="IPR023828">
    <property type="entry name" value="Peptidase_S8_Ser-AS"/>
</dbReference>
<comment type="similarity">
    <text evidence="1 6 7">Belongs to the peptidase S8 family.</text>
</comment>
<evidence type="ECO:0000256" key="6">
    <source>
        <dbReference type="PROSITE-ProRule" id="PRU01240"/>
    </source>
</evidence>
<dbReference type="EMBL" id="MHKI01000006">
    <property type="protein sequence ID" value="OGY87649.1"/>
    <property type="molecule type" value="Genomic_DNA"/>
</dbReference>